<dbReference type="GO" id="GO:0045892">
    <property type="term" value="P:negative regulation of DNA-templated transcription"/>
    <property type="evidence" value="ECO:0007669"/>
    <property type="project" value="TreeGrafter"/>
</dbReference>
<dbReference type="SUPFAM" id="SSF46785">
    <property type="entry name" value="Winged helix' DNA-binding domain"/>
    <property type="match status" value="1"/>
</dbReference>
<dbReference type="Gene3D" id="1.10.10.10">
    <property type="entry name" value="Winged helix-like DNA-binding domain superfamily/Winged helix DNA-binding domain"/>
    <property type="match status" value="1"/>
</dbReference>
<proteinExistence type="predicted"/>
<gene>
    <name evidence="5" type="ORF">COY37_05470</name>
</gene>
<protein>
    <submittedName>
        <fullName evidence="5">HrcA family transcriptional regulator</fullName>
    </submittedName>
</protein>
<reference evidence="6" key="1">
    <citation type="submission" date="2017-09" db="EMBL/GenBank/DDBJ databases">
        <title>Depth-based differentiation of microbial function through sediment-hosted aquifers and enrichment of novel symbionts in the deep terrestrial subsurface.</title>
        <authorList>
            <person name="Probst A.J."/>
            <person name="Ladd B."/>
            <person name="Jarett J.K."/>
            <person name="Geller-Mcgrath D.E."/>
            <person name="Sieber C.M.K."/>
            <person name="Emerson J.B."/>
            <person name="Anantharaman K."/>
            <person name="Thomas B.C."/>
            <person name="Malmstrom R."/>
            <person name="Stieglmeier M."/>
            <person name="Klingl A."/>
            <person name="Woyke T."/>
            <person name="Ryan C.M."/>
            <person name="Banfield J.F."/>
        </authorList>
    </citation>
    <scope>NUCLEOTIDE SEQUENCE [LARGE SCALE GENOMIC DNA]</scope>
</reference>
<evidence type="ECO:0000256" key="2">
    <source>
        <dbReference type="ARBA" id="ARBA00023015"/>
    </source>
</evidence>
<dbReference type="AlphaFoldDB" id="A0A2M7T816"/>
<evidence type="ECO:0000256" key="1">
    <source>
        <dbReference type="ARBA" id="ARBA00022491"/>
    </source>
</evidence>
<keyword evidence="3" id="KW-0346">Stress response</keyword>
<evidence type="ECO:0000256" key="4">
    <source>
        <dbReference type="ARBA" id="ARBA00023163"/>
    </source>
</evidence>
<dbReference type="PANTHER" id="PTHR34824:SF1">
    <property type="entry name" value="HEAT-INDUCIBLE TRANSCRIPTION REPRESSOR HRCA"/>
    <property type="match status" value="1"/>
</dbReference>
<keyword evidence="2" id="KW-0805">Transcription regulation</keyword>
<dbReference type="InterPro" id="IPR002571">
    <property type="entry name" value="HrcA"/>
</dbReference>
<feature type="non-terminal residue" evidence="5">
    <location>
        <position position="68"/>
    </location>
</feature>
<dbReference type="GO" id="GO:0003677">
    <property type="term" value="F:DNA binding"/>
    <property type="evidence" value="ECO:0007669"/>
    <property type="project" value="InterPro"/>
</dbReference>
<sequence>MLDTRKKAILFVAVQEYILTAEPVSSQRLVEKYQLGVSSATVRNELALLEYLGYLRQPHTSAGRIPTD</sequence>
<name>A0A2M7T816_9ACTN</name>
<dbReference type="InterPro" id="IPR036388">
    <property type="entry name" value="WH-like_DNA-bd_sf"/>
</dbReference>
<comment type="caution">
    <text evidence="5">The sequence shown here is derived from an EMBL/GenBank/DDBJ whole genome shotgun (WGS) entry which is preliminary data.</text>
</comment>
<dbReference type="EMBL" id="PFNG01000131">
    <property type="protein sequence ID" value="PIZ39059.1"/>
    <property type="molecule type" value="Genomic_DNA"/>
</dbReference>
<evidence type="ECO:0000256" key="3">
    <source>
        <dbReference type="ARBA" id="ARBA00023016"/>
    </source>
</evidence>
<evidence type="ECO:0000313" key="5">
    <source>
        <dbReference type="EMBL" id="PIZ39059.1"/>
    </source>
</evidence>
<keyword evidence="4" id="KW-0804">Transcription</keyword>
<accession>A0A2M7T816</accession>
<dbReference type="PANTHER" id="PTHR34824">
    <property type="entry name" value="HEAT-INDUCIBLE TRANSCRIPTION REPRESSOR HRCA"/>
    <property type="match status" value="1"/>
</dbReference>
<evidence type="ECO:0000313" key="6">
    <source>
        <dbReference type="Proteomes" id="UP000230956"/>
    </source>
</evidence>
<dbReference type="Proteomes" id="UP000230956">
    <property type="component" value="Unassembled WGS sequence"/>
</dbReference>
<organism evidence="5 6">
    <name type="scientific">Candidatus Aquicultor secundus</name>
    <dbReference type="NCBI Taxonomy" id="1973895"/>
    <lineage>
        <taxon>Bacteria</taxon>
        <taxon>Bacillati</taxon>
        <taxon>Actinomycetota</taxon>
        <taxon>Candidatus Aquicultoria</taxon>
        <taxon>Candidatus Aquicultorales</taxon>
        <taxon>Candidatus Aquicultoraceae</taxon>
        <taxon>Candidatus Aquicultor</taxon>
    </lineage>
</organism>
<dbReference type="InterPro" id="IPR036390">
    <property type="entry name" value="WH_DNA-bd_sf"/>
</dbReference>
<keyword evidence="1" id="KW-0678">Repressor</keyword>